<protein>
    <recommendedName>
        <fullName evidence="2">Helix-hairpin-helix DNA-binding motif class 1 domain-containing protein</fullName>
    </recommendedName>
</protein>
<dbReference type="OrthoDB" id="981124at2"/>
<dbReference type="InParanoid" id="A0A259U173"/>
<keyword evidence="4" id="KW-1185">Reference proteome</keyword>
<evidence type="ECO:0000256" key="1">
    <source>
        <dbReference type="SAM" id="MobiDB-lite"/>
    </source>
</evidence>
<feature type="region of interest" description="Disordered" evidence="1">
    <location>
        <begin position="86"/>
        <end position="122"/>
    </location>
</feature>
<feature type="domain" description="Helix-hairpin-helix DNA-binding motif class 1" evidence="2">
    <location>
        <begin position="133"/>
        <end position="152"/>
    </location>
</feature>
<dbReference type="SMART" id="SM00278">
    <property type="entry name" value="HhH1"/>
    <property type="match status" value="2"/>
</dbReference>
<dbReference type="PANTHER" id="PTHR21180:SF32">
    <property type="entry name" value="ENDONUCLEASE_EXONUCLEASE_PHOSPHATASE FAMILY DOMAIN-CONTAINING PROTEIN 1"/>
    <property type="match status" value="1"/>
</dbReference>
<dbReference type="NCBIfam" id="TIGR00426">
    <property type="entry name" value="competence protein ComEA helix-hairpin-helix repeat region"/>
    <property type="match status" value="1"/>
</dbReference>
<dbReference type="EMBL" id="MQWB01000001">
    <property type="protein sequence ID" value="OZC03686.1"/>
    <property type="molecule type" value="Genomic_DNA"/>
</dbReference>
<dbReference type="GO" id="GO:0006281">
    <property type="term" value="P:DNA repair"/>
    <property type="evidence" value="ECO:0007669"/>
    <property type="project" value="InterPro"/>
</dbReference>
<dbReference type="AlphaFoldDB" id="A0A259U173"/>
<sequence>MRVLYRFQNALRLTSPEGSGLLALTLAGALGMGAFELQQHAGAPSSELYSESDAAFAAASRAAVPAAQVLGPEPAAAPFALLDSIPTPPEAVPPDTTQASGAEAPLPPPPVTAGRASGRKEAGRANLNTASLQDLQRLPGVGPAIAQRIIDYRNQNGPFRSVDAITGVRGIGPKTLEKMRPYAHL</sequence>
<dbReference type="Proteomes" id="UP000216446">
    <property type="component" value="Unassembled WGS sequence"/>
</dbReference>
<evidence type="ECO:0000259" key="2">
    <source>
        <dbReference type="SMART" id="SM00278"/>
    </source>
</evidence>
<dbReference type="Pfam" id="PF12836">
    <property type="entry name" value="HHH_3"/>
    <property type="match status" value="1"/>
</dbReference>
<dbReference type="InterPro" id="IPR051675">
    <property type="entry name" value="Endo/Exo/Phosphatase_dom_1"/>
</dbReference>
<name>A0A259U173_9BACT</name>
<dbReference type="InterPro" id="IPR003583">
    <property type="entry name" value="Hlx-hairpin-Hlx_DNA-bd_motif"/>
</dbReference>
<reference evidence="3 4" key="1">
    <citation type="submission" date="2016-11" db="EMBL/GenBank/DDBJ databases">
        <title>Study of marine rhodopsin-containing bacteria.</title>
        <authorList>
            <person name="Yoshizawa S."/>
            <person name="Kumagai Y."/>
            <person name="Kogure K."/>
        </authorList>
    </citation>
    <scope>NUCLEOTIDE SEQUENCE [LARGE SCALE GENOMIC DNA]</scope>
    <source>
        <strain evidence="3 4">SG-29</strain>
    </source>
</reference>
<dbReference type="RefSeq" id="WP_094549321.1">
    <property type="nucleotide sequence ID" value="NZ_MQWB01000001.1"/>
</dbReference>
<organism evidence="3 4">
    <name type="scientific">Rubricoccus marinus</name>
    <dbReference type="NCBI Taxonomy" id="716817"/>
    <lineage>
        <taxon>Bacteria</taxon>
        <taxon>Pseudomonadati</taxon>
        <taxon>Rhodothermota</taxon>
        <taxon>Rhodothermia</taxon>
        <taxon>Rhodothermales</taxon>
        <taxon>Rubricoccaceae</taxon>
        <taxon>Rubricoccus</taxon>
    </lineage>
</organism>
<evidence type="ECO:0000313" key="4">
    <source>
        <dbReference type="Proteomes" id="UP000216446"/>
    </source>
</evidence>
<accession>A0A259U173</accession>
<dbReference type="InterPro" id="IPR004509">
    <property type="entry name" value="Competence_ComEA_HhH"/>
</dbReference>
<comment type="caution">
    <text evidence="3">The sequence shown here is derived from an EMBL/GenBank/DDBJ whole genome shotgun (WGS) entry which is preliminary data.</text>
</comment>
<gene>
    <name evidence="3" type="ORF">BSZ36_12255</name>
</gene>
<feature type="domain" description="Helix-hairpin-helix DNA-binding motif class 1" evidence="2">
    <location>
        <begin position="163"/>
        <end position="182"/>
    </location>
</feature>
<evidence type="ECO:0000313" key="3">
    <source>
        <dbReference type="EMBL" id="OZC03686.1"/>
    </source>
</evidence>
<proteinExistence type="predicted"/>
<dbReference type="PANTHER" id="PTHR21180">
    <property type="entry name" value="ENDONUCLEASE/EXONUCLEASE/PHOSPHATASE FAMILY DOMAIN-CONTAINING PROTEIN 1"/>
    <property type="match status" value="1"/>
</dbReference>
<dbReference type="GO" id="GO:0015627">
    <property type="term" value="C:type II protein secretion system complex"/>
    <property type="evidence" value="ECO:0007669"/>
    <property type="project" value="TreeGrafter"/>
</dbReference>
<dbReference type="GO" id="GO:0015628">
    <property type="term" value="P:protein secretion by the type II secretion system"/>
    <property type="evidence" value="ECO:0007669"/>
    <property type="project" value="TreeGrafter"/>
</dbReference>
<dbReference type="SUPFAM" id="SSF47781">
    <property type="entry name" value="RuvA domain 2-like"/>
    <property type="match status" value="1"/>
</dbReference>
<dbReference type="Gene3D" id="1.10.150.320">
    <property type="entry name" value="Photosystem II 12 kDa extrinsic protein"/>
    <property type="match status" value="1"/>
</dbReference>
<dbReference type="GO" id="GO:0003677">
    <property type="term" value="F:DNA binding"/>
    <property type="evidence" value="ECO:0007669"/>
    <property type="project" value="InterPro"/>
</dbReference>
<dbReference type="InterPro" id="IPR010994">
    <property type="entry name" value="RuvA_2-like"/>
</dbReference>